<feature type="non-terminal residue" evidence="2">
    <location>
        <position position="504"/>
    </location>
</feature>
<accession>A0ABY0QPU7</accession>
<name>A0ABY0QPU7_CLOCO</name>
<protein>
    <recommendedName>
        <fullName evidence="4">J domain-containing protein</fullName>
    </recommendedName>
</protein>
<sequence>MSREILAENQYGFLDNPIISNYFDLEEKTSYLKSLKIMNDKRNFYFEMIPCLTSFIELLKDEGNLKSLDKYIFKEINDVKLNVNEELINQAKRINKKGFDLMKIKDPLNFDTLKKSYLTAVKLHHPDIGGNTQDMQIINEAYSQFHKLIAFKIESRDNQKRIRYAKDYVYYAYIDLINILLDSWNIDGAYYCMKEAIENDIFNETFKDPYNYYECSLAISICGMLPDINFKDQAFELLEYSQTLVENIESAIKDYYIKSINKLIDNLENNKKTRVVINHMIQADNAVRLGIISKRKYNQYISKFNKAEVSKKETEEKLKTILSENSFIVPLANEEKIFKKLSNYRGGQLIPEPKYFQCDLRDLSKLQQWEYFKTFSERSSLALIRKYAFVRLYSYLNCIFECWDYELCIKITDEIKLIISIFRDNKSVQHYSNKILEALNILLNLDKETRAKRLDIIRKYSTIEDEALDTPINVSVKVLAPLIIPRIVLKYPSKARICFTRINL</sequence>
<evidence type="ECO:0000256" key="1">
    <source>
        <dbReference type="ARBA" id="ARBA00022705"/>
    </source>
</evidence>
<dbReference type="Proteomes" id="UP000198811">
    <property type="component" value="Unassembled WGS sequence"/>
</dbReference>
<comment type="caution">
    <text evidence="2">The sequence shown here is derived from an EMBL/GenBank/DDBJ whole genome shotgun (WGS) entry which is preliminary data.</text>
</comment>
<organism evidence="2 3">
    <name type="scientific">Clostridium cochlearium</name>
    <dbReference type="NCBI Taxonomy" id="1494"/>
    <lineage>
        <taxon>Bacteria</taxon>
        <taxon>Bacillati</taxon>
        <taxon>Bacillota</taxon>
        <taxon>Clostridia</taxon>
        <taxon>Eubacteriales</taxon>
        <taxon>Clostridiaceae</taxon>
        <taxon>Clostridium</taxon>
    </lineage>
</organism>
<dbReference type="Gene3D" id="1.10.287.110">
    <property type="entry name" value="DnaJ domain"/>
    <property type="match status" value="1"/>
</dbReference>
<reference evidence="2 3" key="1">
    <citation type="submission" date="2016-10" db="EMBL/GenBank/DDBJ databases">
        <authorList>
            <person name="Varghese N."/>
            <person name="Submissions S."/>
        </authorList>
    </citation>
    <scope>NUCLEOTIDE SEQUENCE [LARGE SCALE GENOMIC DNA]</scope>
    <source>
        <strain evidence="2 3">NLAE-zl-C224</strain>
    </source>
</reference>
<dbReference type="EMBL" id="FNGL01000039">
    <property type="protein sequence ID" value="SDL45357.1"/>
    <property type="molecule type" value="Genomic_DNA"/>
</dbReference>
<keyword evidence="1" id="KW-0235">DNA replication</keyword>
<evidence type="ECO:0008006" key="4">
    <source>
        <dbReference type="Google" id="ProtNLM"/>
    </source>
</evidence>
<dbReference type="SUPFAM" id="SSF46565">
    <property type="entry name" value="Chaperone J-domain"/>
    <property type="match status" value="1"/>
</dbReference>
<gene>
    <name evidence="2" type="ORF">SAMN05216497_13910</name>
</gene>
<keyword evidence="3" id="KW-1185">Reference proteome</keyword>
<evidence type="ECO:0000313" key="2">
    <source>
        <dbReference type="EMBL" id="SDL45357.1"/>
    </source>
</evidence>
<dbReference type="InterPro" id="IPR036869">
    <property type="entry name" value="J_dom_sf"/>
</dbReference>
<evidence type="ECO:0000313" key="3">
    <source>
        <dbReference type="Proteomes" id="UP000198811"/>
    </source>
</evidence>
<proteinExistence type="predicted"/>